<dbReference type="PANTHER" id="PTHR43708">
    <property type="entry name" value="CONSERVED EXPRESSED OXIDOREDUCTASE (EUROFUNG)"/>
    <property type="match status" value="1"/>
</dbReference>
<dbReference type="SUPFAM" id="SSF55347">
    <property type="entry name" value="Glyceraldehyde-3-phosphate dehydrogenase-like, C-terminal domain"/>
    <property type="match status" value="1"/>
</dbReference>
<dbReference type="RefSeq" id="WP_104661109.1">
    <property type="nucleotide sequence ID" value="NZ_CP042597.1"/>
</dbReference>
<dbReference type="Proteomes" id="UP000326078">
    <property type="component" value="Unassembled WGS sequence"/>
</dbReference>
<dbReference type="Gene3D" id="3.30.360.10">
    <property type="entry name" value="Dihydrodipicolinate Reductase, domain 2"/>
    <property type="match status" value="1"/>
</dbReference>
<dbReference type="Gene3D" id="3.40.50.720">
    <property type="entry name" value="NAD(P)-binding Rossmann-like Domain"/>
    <property type="match status" value="1"/>
</dbReference>
<gene>
    <name evidence="3" type="ORF">F6X95_00650</name>
</gene>
<comment type="caution">
    <text evidence="3">The sequence shown here is derived from an EMBL/GenBank/DDBJ whole genome shotgun (WGS) entry which is preliminary data.</text>
</comment>
<sequence>MNIGVVGVGNIAEKAYLPIYAKNQGEIDFYFATRNKETKKRIHDQYGFEHLYDTIDELIEHNHNIEACMIHAATSVHYELAKKCLENKIHVYIDKPLSVNLKEVQELQKLAKKNKVILMVGFNRRFAPMVEKLKAIPDKRIIQLQKNRVAAQETTEYVIYDLFLHLVDTAVYLLDEPVVQMKCQIKETKEFLDHAILQLETANQTAILVMDLVSGANTERYQVTSPSGTYEVNDLTEMVIQTANGVELEKFDDWENTLVKRGFEPMVQSFFAQIKTGAIRSEGLRQENIYQSHALCEEMLRKQIRHQM</sequence>
<proteinExistence type="predicted"/>
<protein>
    <submittedName>
        <fullName evidence="3">Gfo/Idh/MocA family oxidoreductase</fullName>
    </submittedName>
</protein>
<dbReference type="AlphaFoldDB" id="A0A5N0Z254"/>
<evidence type="ECO:0000313" key="4">
    <source>
        <dbReference type="Proteomes" id="UP000326078"/>
    </source>
</evidence>
<accession>A0A5N0Z254</accession>
<evidence type="ECO:0000259" key="1">
    <source>
        <dbReference type="Pfam" id="PF01408"/>
    </source>
</evidence>
<dbReference type="GO" id="GO:0000166">
    <property type="term" value="F:nucleotide binding"/>
    <property type="evidence" value="ECO:0007669"/>
    <property type="project" value="InterPro"/>
</dbReference>
<feature type="domain" description="YceM-like C-terminal" evidence="2">
    <location>
        <begin position="129"/>
        <end position="240"/>
    </location>
</feature>
<dbReference type="InterPro" id="IPR036291">
    <property type="entry name" value="NAD(P)-bd_dom_sf"/>
</dbReference>
<evidence type="ECO:0000259" key="2">
    <source>
        <dbReference type="Pfam" id="PF21378"/>
    </source>
</evidence>
<dbReference type="Pfam" id="PF01408">
    <property type="entry name" value="GFO_IDH_MocA"/>
    <property type="match status" value="1"/>
</dbReference>
<dbReference type="InterPro" id="IPR000683">
    <property type="entry name" value="Gfo/Idh/MocA-like_OxRdtase_N"/>
</dbReference>
<evidence type="ECO:0000313" key="3">
    <source>
        <dbReference type="EMBL" id="KAA9208632.1"/>
    </source>
</evidence>
<dbReference type="EMBL" id="VYUT01000001">
    <property type="protein sequence ID" value="KAA9208632.1"/>
    <property type="molecule type" value="Genomic_DNA"/>
</dbReference>
<dbReference type="SUPFAM" id="SSF51735">
    <property type="entry name" value="NAD(P)-binding Rossmann-fold domains"/>
    <property type="match status" value="1"/>
</dbReference>
<dbReference type="InterPro" id="IPR051317">
    <property type="entry name" value="Gfo/Idh/MocA_oxidoreduct"/>
</dbReference>
<name>A0A5N0Z254_9ENTE</name>
<dbReference type="Pfam" id="PF21378">
    <property type="entry name" value="YceM-like_C"/>
    <property type="match status" value="1"/>
</dbReference>
<dbReference type="InterPro" id="IPR048477">
    <property type="entry name" value="YceM-like_C"/>
</dbReference>
<dbReference type="PANTHER" id="PTHR43708:SF4">
    <property type="entry name" value="OXIDOREDUCTASE YCEM-RELATED"/>
    <property type="match status" value="1"/>
</dbReference>
<feature type="domain" description="Gfo/Idh/MocA-like oxidoreductase N-terminal" evidence="1">
    <location>
        <begin position="1"/>
        <end position="122"/>
    </location>
</feature>
<organism evidence="3 4">
    <name type="scientific">Enterococcus durans</name>
    <dbReference type="NCBI Taxonomy" id="53345"/>
    <lineage>
        <taxon>Bacteria</taxon>
        <taxon>Bacillati</taxon>
        <taxon>Bacillota</taxon>
        <taxon>Bacilli</taxon>
        <taxon>Lactobacillales</taxon>
        <taxon>Enterococcaceae</taxon>
        <taxon>Enterococcus</taxon>
    </lineage>
</organism>
<reference evidence="3 4" key="1">
    <citation type="submission" date="2019-09" db="EMBL/GenBank/DDBJ databases">
        <title>Vancomyinc resistant enterococci isolated from farm animals in Switzerland.</title>
        <authorList>
            <person name="Stevens M.J.A."/>
            <person name="Stephan R."/>
            <person name="Morach M."/>
            <person name="Nuesch-Inderbinen M."/>
        </authorList>
    </citation>
    <scope>NUCLEOTIDE SEQUENCE [LARGE SCALE GENOMIC DNA]</scope>
    <source>
        <strain evidence="3 4">GH27</strain>
    </source>
</reference>